<dbReference type="GO" id="GO:0006412">
    <property type="term" value="P:translation"/>
    <property type="evidence" value="ECO:0007669"/>
    <property type="project" value="UniProtKB-UniRule"/>
</dbReference>
<dbReference type="FunFam" id="1.10.1050.10:FF:000002">
    <property type="entry name" value="30S ribosomal protein S4, chloroplastic"/>
    <property type="match status" value="1"/>
</dbReference>
<dbReference type="GO" id="GO:0042274">
    <property type="term" value="P:ribosomal small subunit biogenesis"/>
    <property type="evidence" value="ECO:0007669"/>
    <property type="project" value="TreeGrafter"/>
</dbReference>
<dbReference type="Gene3D" id="1.10.1050.10">
    <property type="entry name" value="Ribosomal Protein S4 Delta 41, Chain A, domain 1"/>
    <property type="match status" value="1"/>
</dbReference>
<organism evidence="10">
    <name type="scientific">Discoplastis spathirhyncha</name>
    <dbReference type="NCBI Taxonomy" id="215771"/>
    <lineage>
        <taxon>Eukaryota</taxon>
        <taxon>Discoba</taxon>
        <taxon>Euglenozoa</taxon>
        <taxon>Euglenida</taxon>
        <taxon>Spirocuta</taxon>
        <taxon>Euglenophyceae</taxon>
        <taxon>Euglenales</taxon>
        <taxon>Phacaceae</taxon>
        <taxon>Discoplastis</taxon>
    </lineage>
</organism>
<dbReference type="SUPFAM" id="SSF55174">
    <property type="entry name" value="Alpha-L RNA-binding motif"/>
    <property type="match status" value="1"/>
</dbReference>
<dbReference type="CDD" id="cd00165">
    <property type="entry name" value="S4"/>
    <property type="match status" value="1"/>
</dbReference>
<evidence type="ECO:0000256" key="5">
    <source>
        <dbReference type="ARBA" id="ARBA00023274"/>
    </source>
</evidence>
<dbReference type="GO" id="GO:0009507">
    <property type="term" value="C:chloroplast"/>
    <property type="evidence" value="ECO:0007669"/>
    <property type="project" value="UniProtKB-SubCell"/>
</dbReference>
<name>A0A3G3LLB0_9EUGL</name>
<dbReference type="FunFam" id="3.10.290.10:FF:000001">
    <property type="entry name" value="30S ribosomal protein S4"/>
    <property type="match status" value="1"/>
</dbReference>
<dbReference type="GO" id="GO:0019843">
    <property type="term" value="F:rRNA binding"/>
    <property type="evidence" value="ECO:0007669"/>
    <property type="project" value="UniProtKB-UniRule"/>
</dbReference>
<reference evidence="10" key="1">
    <citation type="journal article" date="2018" name="Sci. Rep.">
        <title>Dynamic evolution of inverted repeats in Euglenophyta plastid genomes.</title>
        <authorList>
            <person name="Karnkowska A."/>
            <person name="Bennett M.S."/>
            <person name="Triemer R.E."/>
        </authorList>
    </citation>
    <scope>NUCLEOTIDE SEQUENCE</scope>
</reference>
<evidence type="ECO:0000256" key="4">
    <source>
        <dbReference type="ARBA" id="ARBA00022980"/>
    </source>
</evidence>
<keyword evidence="10" id="KW-0934">Plastid</keyword>
<dbReference type="GeneID" id="38462394"/>
<dbReference type="InterPro" id="IPR018079">
    <property type="entry name" value="Ribosomal_uS4_CS"/>
</dbReference>
<keyword evidence="10" id="KW-0150">Chloroplast</keyword>
<proteinExistence type="inferred from homology"/>
<dbReference type="SMART" id="SM01390">
    <property type="entry name" value="Ribosomal_S4"/>
    <property type="match status" value="1"/>
</dbReference>
<dbReference type="InterPro" id="IPR002942">
    <property type="entry name" value="S4_RNA-bd"/>
</dbReference>
<dbReference type="EMBL" id="MH898670">
    <property type="protein sequence ID" value="AYQ93496.1"/>
    <property type="molecule type" value="Genomic_DNA"/>
</dbReference>
<feature type="domain" description="RNA-binding S4" evidence="8">
    <location>
        <begin position="91"/>
        <end position="155"/>
    </location>
</feature>
<accession>A0A3G3LLB0</accession>
<keyword evidence="2 6" id="KW-0699">rRNA-binding</keyword>
<evidence type="ECO:0000256" key="3">
    <source>
        <dbReference type="ARBA" id="ARBA00022884"/>
    </source>
</evidence>
<comment type="subunit">
    <text evidence="6">Part of the 30S ribosomal subunit. Contacts protein S5. The interaction surface between S4 and S5 is involved in control of translational fidelity.</text>
</comment>
<evidence type="ECO:0000256" key="2">
    <source>
        <dbReference type="ARBA" id="ARBA00022730"/>
    </source>
</evidence>
<dbReference type="PROSITE" id="PS00632">
    <property type="entry name" value="RIBOSOMAL_S4"/>
    <property type="match status" value="1"/>
</dbReference>
<keyword evidence="5 6" id="KW-0687">Ribonucleoprotein</keyword>
<keyword evidence="3 6" id="KW-0694">RNA-binding</keyword>
<evidence type="ECO:0000259" key="8">
    <source>
        <dbReference type="SMART" id="SM00363"/>
    </source>
</evidence>
<dbReference type="InterPro" id="IPR036986">
    <property type="entry name" value="S4_RNA-bd_sf"/>
</dbReference>
<dbReference type="InterPro" id="IPR005709">
    <property type="entry name" value="Ribosomal_uS4_bac-type"/>
</dbReference>
<evidence type="ECO:0000256" key="7">
    <source>
        <dbReference type="RuleBase" id="RU003699"/>
    </source>
</evidence>
<evidence type="ECO:0000256" key="6">
    <source>
        <dbReference type="HAMAP-Rule" id="MF_01306"/>
    </source>
</evidence>
<dbReference type="Gene3D" id="3.10.290.10">
    <property type="entry name" value="RNA-binding S4 domain"/>
    <property type="match status" value="1"/>
</dbReference>
<dbReference type="GO" id="GO:0015935">
    <property type="term" value="C:small ribosomal subunit"/>
    <property type="evidence" value="ECO:0007669"/>
    <property type="project" value="InterPro"/>
</dbReference>
<dbReference type="InterPro" id="IPR022801">
    <property type="entry name" value="Ribosomal_uS4"/>
</dbReference>
<dbReference type="SMART" id="SM00363">
    <property type="entry name" value="S4"/>
    <property type="match status" value="1"/>
</dbReference>
<sequence>MSKYRGPKLRIVRRIGKLPGLTQKIPKKTNPPGQHGLAYNKKQSQYEIRLKEKQKLRFHYGIGERQLLSYIKKSKKMKGSSGKTLLTLLEMRLDNIIYRLGFSKTIVSAKQLISHGHVMINKKMINIPSYLCKPQNIITIKNSAKSKNIITKNLETSENNIIPEHLSINKEKLEGKINNLVNRNSISLLINELLVVEYYSRKL</sequence>
<dbReference type="HAMAP" id="MF_01306_B">
    <property type="entry name" value="Ribosomal_uS4_B"/>
    <property type="match status" value="1"/>
</dbReference>
<dbReference type="Pfam" id="PF01479">
    <property type="entry name" value="S4"/>
    <property type="match status" value="1"/>
</dbReference>
<protein>
    <recommendedName>
        <fullName evidence="6">Small ribosomal subunit protein uS4c</fullName>
    </recommendedName>
</protein>
<dbReference type="NCBIfam" id="TIGR01017">
    <property type="entry name" value="rpsD_bact"/>
    <property type="match status" value="1"/>
</dbReference>
<dbReference type="GO" id="GO:0003735">
    <property type="term" value="F:structural constituent of ribosome"/>
    <property type="evidence" value="ECO:0007669"/>
    <property type="project" value="InterPro"/>
</dbReference>
<gene>
    <name evidence="6 10" type="primary">rps4</name>
</gene>
<dbReference type="AlphaFoldDB" id="A0A3G3LLB0"/>
<dbReference type="PROSITE" id="PS50889">
    <property type="entry name" value="S4"/>
    <property type="match status" value="1"/>
</dbReference>
<dbReference type="PANTHER" id="PTHR11831">
    <property type="entry name" value="30S 40S RIBOSOMAL PROTEIN"/>
    <property type="match status" value="1"/>
</dbReference>
<evidence type="ECO:0000313" key="10">
    <source>
        <dbReference type="EMBL" id="AYQ93496.1"/>
    </source>
</evidence>
<dbReference type="RefSeq" id="YP_009540967.1">
    <property type="nucleotide sequence ID" value="NC_039969.1"/>
</dbReference>
<dbReference type="Pfam" id="PF00163">
    <property type="entry name" value="Ribosomal_S4"/>
    <property type="match status" value="1"/>
</dbReference>
<geneLocation type="chloroplast" evidence="10"/>
<evidence type="ECO:0000256" key="1">
    <source>
        <dbReference type="ARBA" id="ARBA00007465"/>
    </source>
</evidence>
<keyword evidence="4 6" id="KW-0689">Ribosomal protein</keyword>
<dbReference type="NCBIfam" id="NF003717">
    <property type="entry name" value="PRK05327.1"/>
    <property type="match status" value="1"/>
</dbReference>
<dbReference type="InterPro" id="IPR001912">
    <property type="entry name" value="Ribosomal_uS4_N"/>
</dbReference>
<comment type="subcellular location">
    <subcellularLocation>
        <location evidence="6">Plastid</location>
        <location evidence="6">Chloroplast</location>
    </subcellularLocation>
</comment>
<dbReference type="PANTHER" id="PTHR11831:SF4">
    <property type="entry name" value="SMALL RIBOSOMAL SUBUNIT PROTEIN US4M"/>
    <property type="match status" value="1"/>
</dbReference>
<comment type="function">
    <text evidence="6">With S5 and S12 plays an important role in translational accuracy.</text>
</comment>
<evidence type="ECO:0000259" key="9">
    <source>
        <dbReference type="SMART" id="SM01390"/>
    </source>
</evidence>
<comment type="function">
    <text evidence="6">One of the primary rRNA binding proteins, it binds directly to 16S rRNA where it nucleates assembly of the body of the 30S subunit.</text>
</comment>
<comment type="similarity">
    <text evidence="1 6 7">Belongs to the universal ribosomal protein uS4 family.</text>
</comment>
<feature type="domain" description="Small ribosomal subunit protein uS4 N-terminal" evidence="9">
    <location>
        <begin position="3"/>
        <end position="90"/>
    </location>
</feature>